<evidence type="ECO:0000256" key="1">
    <source>
        <dbReference type="SAM" id="MobiDB-lite"/>
    </source>
</evidence>
<dbReference type="AlphaFoldDB" id="A0A3M7Q8X9"/>
<proteinExistence type="predicted"/>
<organism evidence="2 3">
    <name type="scientific">Brachionus plicatilis</name>
    <name type="common">Marine rotifer</name>
    <name type="synonym">Brachionus muelleri</name>
    <dbReference type="NCBI Taxonomy" id="10195"/>
    <lineage>
        <taxon>Eukaryota</taxon>
        <taxon>Metazoa</taxon>
        <taxon>Spiralia</taxon>
        <taxon>Gnathifera</taxon>
        <taxon>Rotifera</taxon>
        <taxon>Eurotatoria</taxon>
        <taxon>Monogononta</taxon>
        <taxon>Pseudotrocha</taxon>
        <taxon>Ploima</taxon>
        <taxon>Brachionidae</taxon>
        <taxon>Brachionus</taxon>
    </lineage>
</organism>
<dbReference type="Proteomes" id="UP000276133">
    <property type="component" value="Unassembled WGS sequence"/>
</dbReference>
<feature type="region of interest" description="Disordered" evidence="1">
    <location>
        <begin position="28"/>
        <end position="47"/>
    </location>
</feature>
<evidence type="ECO:0000313" key="3">
    <source>
        <dbReference type="Proteomes" id="UP000276133"/>
    </source>
</evidence>
<gene>
    <name evidence="2" type="ORF">BpHYR1_048870</name>
</gene>
<evidence type="ECO:0000313" key="2">
    <source>
        <dbReference type="EMBL" id="RNA07421.1"/>
    </source>
</evidence>
<dbReference type="EMBL" id="REGN01007055">
    <property type="protein sequence ID" value="RNA07421.1"/>
    <property type="molecule type" value="Genomic_DNA"/>
</dbReference>
<keyword evidence="3" id="KW-1185">Reference proteome</keyword>
<accession>A0A3M7Q8X9</accession>
<protein>
    <submittedName>
        <fullName evidence="2">Uncharacterized protein</fullName>
    </submittedName>
</protein>
<sequence>MLLSKKDLYTRVPIVLMEAVLRPSMSITSSVTPNMPKSKFNSDSGKSNMYGLDARTSSLRRSAHLADRDQSLWRVL</sequence>
<comment type="caution">
    <text evidence="2">The sequence shown here is derived from an EMBL/GenBank/DDBJ whole genome shotgun (WGS) entry which is preliminary data.</text>
</comment>
<name>A0A3M7Q8X9_BRAPC</name>
<reference evidence="2 3" key="1">
    <citation type="journal article" date="2018" name="Sci. Rep.">
        <title>Genomic signatures of local adaptation to the degree of environmental predictability in rotifers.</title>
        <authorList>
            <person name="Franch-Gras L."/>
            <person name="Hahn C."/>
            <person name="Garcia-Roger E.M."/>
            <person name="Carmona M.J."/>
            <person name="Serra M."/>
            <person name="Gomez A."/>
        </authorList>
    </citation>
    <scope>NUCLEOTIDE SEQUENCE [LARGE SCALE GENOMIC DNA]</scope>
    <source>
        <strain evidence="2">HYR1</strain>
    </source>
</reference>